<dbReference type="PROSITE" id="PS51371">
    <property type="entry name" value="CBS"/>
    <property type="match status" value="2"/>
</dbReference>
<comment type="caution">
    <text evidence="7">The sequence shown here is derived from an EMBL/GenBank/DDBJ whole genome shotgun (WGS) entry which is preliminary data.</text>
</comment>
<organism evidence="7 8">
    <name type="scientific">Frankia nepalensis</name>
    <dbReference type="NCBI Taxonomy" id="1836974"/>
    <lineage>
        <taxon>Bacteria</taxon>
        <taxon>Bacillati</taxon>
        <taxon>Actinomycetota</taxon>
        <taxon>Actinomycetes</taxon>
        <taxon>Frankiales</taxon>
        <taxon>Frankiaceae</taxon>
        <taxon>Frankia</taxon>
    </lineage>
</organism>
<dbReference type="InterPro" id="IPR000644">
    <property type="entry name" value="CBS_dom"/>
</dbReference>
<dbReference type="InterPro" id="IPR001926">
    <property type="entry name" value="TrpB-like_PALP"/>
</dbReference>
<dbReference type="Pfam" id="PF00571">
    <property type="entry name" value="CBS"/>
    <property type="match status" value="2"/>
</dbReference>
<feature type="region of interest" description="Disordered" evidence="5">
    <location>
        <begin position="386"/>
        <end position="417"/>
    </location>
</feature>
<evidence type="ECO:0000313" key="8">
    <source>
        <dbReference type="Proteomes" id="UP000604475"/>
    </source>
</evidence>
<protein>
    <submittedName>
        <fullName evidence="7">Pyridoxal-phosphate dependent enzyme</fullName>
    </submittedName>
</protein>
<dbReference type="FunFam" id="3.40.50.1100:FF:000118">
    <property type="entry name" value="Related to CYS4-cystathionine beta-synthase"/>
    <property type="match status" value="1"/>
</dbReference>
<dbReference type="GO" id="GO:0016765">
    <property type="term" value="F:transferase activity, transferring alkyl or aryl (other than methyl) groups"/>
    <property type="evidence" value="ECO:0007669"/>
    <property type="project" value="UniProtKB-ARBA"/>
</dbReference>
<evidence type="ECO:0000256" key="3">
    <source>
        <dbReference type="ARBA" id="ARBA00022898"/>
    </source>
</evidence>
<dbReference type="EMBL" id="JAEACQ010000229">
    <property type="protein sequence ID" value="MBL7629467.1"/>
    <property type="molecule type" value="Genomic_DNA"/>
</dbReference>
<dbReference type="SUPFAM" id="SSF54631">
    <property type="entry name" value="CBS-domain pair"/>
    <property type="match status" value="1"/>
</dbReference>
<dbReference type="Proteomes" id="UP000604475">
    <property type="component" value="Unassembled WGS sequence"/>
</dbReference>
<feature type="compositionally biased region" description="Low complexity" evidence="5">
    <location>
        <begin position="386"/>
        <end position="402"/>
    </location>
</feature>
<evidence type="ECO:0000256" key="5">
    <source>
        <dbReference type="SAM" id="MobiDB-lite"/>
    </source>
</evidence>
<keyword evidence="4" id="KW-0129">CBS domain</keyword>
<dbReference type="SMART" id="SM00116">
    <property type="entry name" value="CBS"/>
    <property type="match status" value="2"/>
</dbReference>
<dbReference type="InterPro" id="IPR001216">
    <property type="entry name" value="P-phosphate_BS"/>
</dbReference>
<dbReference type="Pfam" id="PF00291">
    <property type="entry name" value="PALP"/>
    <property type="match status" value="1"/>
</dbReference>
<dbReference type="InterPro" id="IPR036052">
    <property type="entry name" value="TrpB-like_PALP_sf"/>
</dbReference>
<dbReference type="InterPro" id="IPR046342">
    <property type="entry name" value="CBS_dom_sf"/>
</dbReference>
<gene>
    <name evidence="7" type="ORF">I7412_20305</name>
</gene>
<dbReference type="RefSeq" id="WP_203000935.1">
    <property type="nucleotide sequence ID" value="NZ_JADWYU010000122.1"/>
</dbReference>
<dbReference type="PROSITE" id="PS00901">
    <property type="entry name" value="CYS_SYNTHASE"/>
    <property type="match status" value="1"/>
</dbReference>
<dbReference type="FunFam" id="3.40.50.1100:FF:000003">
    <property type="entry name" value="Cystathionine beta-synthase"/>
    <property type="match status" value="1"/>
</dbReference>
<feature type="domain" description="CBS" evidence="6">
    <location>
        <begin position="482"/>
        <end position="533"/>
    </location>
</feature>
<dbReference type="Gene3D" id="3.40.50.1100">
    <property type="match status" value="2"/>
</dbReference>
<keyword evidence="3" id="KW-0663">Pyridoxal phosphate</keyword>
<reference evidence="7" key="1">
    <citation type="submission" date="2020-12" db="EMBL/GenBank/DDBJ databases">
        <title>Genomic characterization of non-nitrogen-fixing Frankia strains.</title>
        <authorList>
            <person name="Carlos-Shanley C."/>
            <person name="Guerra T."/>
            <person name="Hahn D."/>
        </authorList>
    </citation>
    <scope>NUCLEOTIDE SEQUENCE</scope>
    <source>
        <strain evidence="7">CN6</strain>
    </source>
</reference>
<accession>A0A937RFX7</accession>
<evidence type="ECO:0000259" key="6">
    <source>
        <dbReference type="PROSITE" id="PS51371"/>
    </source>
</evidence>
<dbReference type="InterPro" id="IPR050214">
    <property type="entry name" value="Cys_Synth/Cystath_Beta-Synth"/>
</dbReference>
<sequence length="533" mass="54762">MGINNGSSRVDDGAAAGAAGGGPRVFDQVTDLVGDTPLVRLTPLLEDTPAPVVAKLEYVNPGGSVKDRIALTMVEAAERDGRLRPGGTIVEPTSGNTGVGLAMVAAIRGYRCVFTMPDKISEEKRAVLRAYGAEVVVCPTAVDPDDPRSYYSVAREVTRATPGAWSPDQYSNPDNPAAHRASTGPEIWRDTAGRVTHFVAGIGTGGTISGVGQYLKEVSGGRVQVIGADPEGSVYSGGSGRPYLVEGVGEDIWPTTFDKSVVDRVEAVSDRESFLMTRGLARRAGLLVGGSCGLAVVAALRVARELGPDDLVVVLLPDSGRGYLSKIFNDEWMYDYGFLEPPSDEPVVAAVLANKQAERAGAVAGARATAGRGAAARALAAGAAANGTKTGGTTTAAAKTGGTRTGGGGTAGPPELVHVHPDETVGTAISYLREYNVSQMPVVRHEPPLRAAEVAGAVLERELLAAVFADRAAVDAPVATHMSAPLPTIGAGEPLSTLVEALGGDDPAVLVLDSGSPVGILTRADLLSFLAAR</sequence>
<dbReference type="PANTHER" id="PTHR10314">
    <property type="entry name" value="CYSTATHIONINE BETA-SYNTHASE"/>
    <property type="match status" value="1"/>
</dbReference>
<evidence type="ECO:0000256" key="1">
    <source>
        <dbReference type="ARBA" id="ARBA00001933"/>
    </source>
</evidence>
<dbReference type="AlphaFoldDB" id="A0A937RFX7"/>
<name>A0A937RFX7_9ACTN</name>
<comment type="cofactor">
    <cofactor evidence="1">
        <name>pyridoxal 5'-phosphate</name>
        <dbReference type="ChEBI" id="CHEBI:597326"/>
    </cofactor>
</comment>
<feature type="domain" description="CBS" evidence="6">
    <location>
        <begin position="411"/>
        <end position="474"/>
    </location>
</feature>
<dbReference type="GO" id="GO:0006535">
    <property type="term" value="P:cysteine biosynthetic process from serine"/>
    <property type="evidence" value="ECO:0007669"/>
    <property type="project" value="InterPro"/>
</dbReference>
<proteinExistence type="inferred from homology"/>
<dbReference type="Gene3D" id="3.10.580.10">
    <property type="entry name" value="CBS-domain"/>
    <property type="match status" value="1"/>
</dbReference>
<dbReference type="SUPFAM" id="SSF53686">
    <property type="entry name" value="Tryptophan synthase beta subunit-like PLP-dependent enzymes"/>
    <property type="match status" value="1"/>
</dbReference>
<evidence type="ECO:0000256" key="4">
    <source>
        <dbReference type="PROSITE-ProRule" id="PRU00703"/>
    </source>
</evidence>
<evidence type="ECO:0000313" key="7">
    <source>
        <dbReference type="EMBL" id="MBL7629467.1"/>
    </source>
</evidence>
<evidence type="ECO:0000256" key="2">
    <source>
        <dbReference type="ARBA" id="ARBA00007103"/>
    </source>
</evidence>
<feature type="region of interest" description="Disordered" evidence="5">
    <location>
        <begin position="162"/>
        <end position="182"/>
    </location>
</feature>
<dbReference type="CDD" id="cd01561">
    <property type="entry name" value="CBS_like"/>
    <property type="match status" value="1"/>
</dbReference>
<comment type="similarity">
    <text evidence="2">Belongs to the cysteine synthase/cystathionine beta-synthase family.</text>
</comment>
<keyword evidence="8" id="KW-1185">Reference proteome</keyword>